<dbReference type="AlphaFoldDB" id="A0A7X2S593"/>
<evidence type="ECO:0000256" key="1">
    <source>
        <dbReference type="ARBA" id="ARBA00022649"/>
    </source>
</evidence>
<evidence type="ECO:0000256" key="3">
    <source>
        <dbReference type="ARBA" id="ARBA00022801"/>
    </source>
</evidence>
<comment type="caution">
    <text evidence="5">The sequence shown here is derived from an EMBL/GenBank/DDBJ whole genome shotgun (WGS) entry which is preliminary data.</text>
</comment>
<name>A0A7X2S593_9BACI</name>
<dbReference type="PANTHER" id="PTHR33397:SF5">
    <property type="entry name" value="RNASE YUTE-RELATED"/>
    <property type="match status" value="1"/>
</dbReference>
<comment type="similarity">
    <text evidence="4">Belongs to the HepT RNase toxin family.</text>
</comment>
<organism evidence="5 6">
    <name type="scientific">Metabacillus mangrovi</name>
    <dbReference type="NCBI Taxonomy" id="1491830"/>
    <lineage>
        <taxon>Bacteria</taxon>
        <taxon>Bacillati</taxon>
        <taxon>Bacillota</taxon>
        <taxon>Bacilli</taxon>
        <taxon>Bacillales</taxon>
        <taxon>Bacillaceae</taxon>
        <taxon>Metabacillus</taxon>
    </lineage>
</organism>
<dbReference type="InterPro" id="IPR052379">
    <property type="entry name" value="Type_VII_TA_RNase"/>
</dbReference>
<keyword evidence="6" id="KW-1185">Reference proteome</keyword>
<dbReference type="Proteomes" id="UP000434639">
    <property type="component" value="Unassembled WGS sequence"/>
</dbReference>
<dbReference type="Pfam" id="PF01934">
    <property type="entry name" value="HepT-like"/>
    <property type="match status" value="1"/>
</dbReference>
<dbReference type="PANTHER" id="PTHR33397">
    <property type="entry name" value="UPF0331 PROTEIN YUTE"/>
    <property type="match status" value="1"/>
</dbReference>
<evidence type="ECO:0000256" key="2">
    <source>
        <dbReference type="ARBA" id="ARBA00022722"/>
    </source>
</evidence>
<dbReference type="GO" id="GO:0110001">
    <property type="term" value="C:toxin-antitoxin complex"/>
    <property type="evidence" value="ECO:0007669"/>
    <property type="project" value="InterPro"/>
</dbReference>
<dbReference type="InterPro" id="IPR037038">
    <property type="entry name" value="HepT-like_sf"/>
</dbReference>
<evidence type="ECO:0000256" key="4">
    <source>
        <dbReference type="ARBA" id="ARBA00024207"/>
    </source>
</evidence>
<reference evidence="5 6" key="1">
    <citation type="journal article" date="2017" name="Int. J. Syst. Evol. Microbiol.">
        <title>Bacillus mangrovi sp. nov., isolated from a sediment sample from a mangrove forest.</title>
        <authorList>
            <person name="Gupta V."/>
            <person name="Singh P.K."/>
            <person name="Korpole S."/>
            <person name="Tanuku N.R.S."/>
            <person name="Pinnaka A.K."/>
        </authorList>
    </citation>
    <scope>NUCLEOTIDE SEQUENCE [LARGE SCALE GENOMIC DNA]</scope>
    <source>
        <strain evidence="5 6">KCTC 33872</strain>
    </source>
</reference>
<gene>
    <name evidence="5" type="ORF">GKZ89_10665</name>
</gene>
<keyword evidence="1" id="KW-1277">Toxin-antitoxin system</keyword>
<accession>A0A7X2S593</accession>
<dbReference type="GO" id="GO:0016787">
    <property type="term" value="F:hydrolase activity"/>
    <property type="evidence" value="ECO:0007669"/>
    <property type="project" value="UniProtKB-KW"/>
</dbReference>
<dbReference type="GO" id="GO:0004540">
    <property type="term" value="F:RNA nuclease activity"/>
    <property type="evidence" value="ECO:0007669"/>
    <property type="project" value="InterPro"/>
</dbReference>
<dbReference type="Gene3D" id="1.20.120.580">
    <property type="entry name" value="bsu32300-like"/>
    <property type="match status" value="1"/>
</dbReference>
<dbReference type="OrthoDB" id="2375467at2"/>
<protein>
    <submittedName>
        <fullName evidence="5">DUF86 domain-containing protein</fullName>
    </submittedName>
</protein>
<proteinExistence type="inferred from homology"/>
<dbReference type="EMBL" id="WMIB01000009">
    <property type="protein sequence ID" value="MTH53867.1"/>
    <property type="molecule type" value="Genomic_DNA"/>
</dbReference>
<sequence>MYFVDREKIEEKLKLMEELLSFYSAHTFDSRMEQLALQRLGHVMIECILDTGNALIDGFIMRDPGSYEDIIDILLDEKVAAPEDEQGLKDLVFYRKPLVQEYVSADSNDLKVLLDKHKDVLASFPQKVRTYLENELGPVSAFRN</sequence>
<keyword evidence="3" id="KW-0378">Hydrolase</keyword>
<dbReference type="InterPro" id="IPR008201">
    <property type="entry name" value="HepT-like"/>
</dbReference>
<evidence type="ECO:0000313" key="6">
    <source>
        <dbReference type="Proteomes" id="UP000434639"/>
    </source>
</evidence>
<evidence type="ECO:0000313" key="5">
    <source>
        <dbReference type="EMBL" id="MTH53867.1"/>
    </source>
</evidence>
<dbReference type="RefSeq" id="WP_155112390.1">
    <property type="nucleotide sequence ID" value="NZ_WMIB01000009.1"/>
</dbReference>
<keyword evidence="2" id="KW-0540">Nuclease</keyword>